<evidence type="ECO:0000313" key="2">
    <source>
        <dbReference type="Proteomes" id="UP000219642"/>
    </source>
</evidence>
<dbReference type="RefSeq" id="WP_097400473.1">
    <property type="nucleotide sequence ID" value="NZ_CP158850.1"/>
</dbReference>
<name>A0ABX4IQX9_9ENTR</name>
<gene>
    <name evidence="1" type="ORF">BK796_09625</name>
</gene>
<sequence length="131" mass="14468">MMKITSSVRSISTPSFSQAVIILSTYFGLDTIKKGGLMSSALEQQINHLTAEIKKLKEAQYVAEKNVVNLVARSEFTFALISELIVKGTLERDEAIDFVKHAPVEISGFADNVEQARTALIQILSYANFDL</sequence>
<reference evidence="1 2" key="1">
    <citation type="submission" date="2017-06" db="EMBL/GenBank/DDBJ databases">
        <title>Draft genome sequence of nitrogen-fixing Kosakonia pseudosacchari strain NN143 isolated from sugarcane roots.</title>
        <authorList>
            <person name="Li Y."/>
            <person name="Li S."/>
            <person name="Lin L."/>
            <person name="Wu X."/>
            <person name="Yang L."/>
            <person name="Li Y."/>
            <person name="An Q."/>
        </authorList>
    </citation>
    <scope>NUCLEOTIDE SEQUENCE [LARGE SCALE GENOMIC DNA]</scope>
    <source>
        <strain evidence="1 2">NN143</strain>
    </source>
</reference>
<organism evidence="1 2">
    <name type="scientific">Kosakonia pseudosacchari</name>
    <dbReference type="NCBI Taxonomy" id="1646340"/>
    <lineage>
        <taxon>Bacteria</taxon>
        <taxon>Pseudomonadati</taxon>
        <taxon>Pseudomonadota</taxon>
        <taxon>Gammaproteobacteria</taxon>
        <taxon>Enterobacterales</taxon>
        <taxon>Enterobacteriaceae</taxon>
        <taxon>Kosakonia</taxon>
    </lineage>
</organism>
<evidence type="ECO:0000313" key="1">
    <source>
        <dbReference type="EMBL" id="PDO86707.1"/>
    </source>
</evidence>
<protein>
    <submittedName>
        <fullName evidence="1">Uncharacterized protein</fullName>
    </submittedName>
</protein>
<keyword evidence="2" id="KW-1185">Reference proteome</keyword>
<accession>A0ABX4IQX9</accession>
<dbReference type="EMBL" id="NITV01000005">
    <property type="protein sequence ID" value="PDO86707.1"/>
    <property type="molecule type" value="Genomic_DNA"/>
</dbReference>
<comment type="caution">
    <text evidence="1">The sequence shown here is derived from an EMBL/GenBank/DDBJ whole genome shotgun (WGS) entry which is preliminary data.</text>
</comment>
<dbReference type="Proteomes" id="UP000219642">
    <property type="component" value="Unassembled WGS sequence"/>
</dbReference>
<proteinExistence type="predicted"/>